<comment type="catalytic activity">
    <reaction evidence="12">
        <text>L-threonyl-[protein] + ATP = O-phospho-L-threonyl-[protein] + ADP + H(+)</text>
        <dbReference type="Rhea" id="RHEA:46608"/>
        <dbReference type="Rhea" id="RHEA-COMP:11060"/>
        <dbReference type="Rhea" id="RHEA-COMP:11605"/>
        <dbReference type="ChEBI" id="CHEBI:15378"/>
        <dbReference type="ChEBI" id="CHEBI:30013"/>
        <dbReference type="ChEBI" id="CHEBI:30616"/>
        <dbReference type="ChEBI" id="CHEBI:61977"/>
        <dbReference type="ChEBI" id="CHEBI:456216"/>
        <dbReference type="EC" id="2.7.11.1"/>
    </reaction>
</comment>
<sequence length="459" mass="51532">MKGCFILLILSSHLLLIITISTVADTITITQSIKDGDSIISAGESFRLGFFSPGNSKNRYLGIWYNKVSVKTVVWVANREIPLADSSGVLKITDRGLVLVNRNETIIWSSNSTGSTRNVAQLLDSGNLVVKDEDNPEDYLWQSFDYPCDTFLPGMKLGWNRVTGLNRYISSWKTPDDPARDNDMRIKSKSNEKKRMRIIVSSVLSTGILFLVVTIVLYVRKKKQQNAGLKYWTDQSRSKLLDWPKRYHIINGIARGLLYLHQDSRLRIIHRDLKAGNILLDDEMNPKFQILASLEVLEEVKLKPIQISGYMSPEYAMEGLYSVKSDVFSFGVIVLETVSGKRNRGFSHADHHLNLLGHAWILQKEGRSIEIIDASVRNSCNLSEVLRSVHVGLLCVQQNLAERPSMSTVVFMLGGEGALPEPKQPGFFTERDLIELNSSSSYHNSSSANNLTITQLGAR</sequence>
<feature type="domain" description="Protein kinase" evidence="16">
    <location>
        <begin position="105"/>
        <end position="427"/>
    </location>
</feature>
<evidence type="ECO:0000256" key="3">
    <source>
        <dbReference type="ARBA" id="ARBA00022475"/>
    </source>
</evidence>
<keyword evidence="8" id="KW-0418">Kinase</keyword>
<dbReference type="EMBL" id="JAAGAX010000017">
    <property type="protein sequence ID" value="KAF2285898.1"/>
    <property type="molecule type" value="Genomic_DNA"/>
</dbReference>
<dbReference type="CDD" id="cd00028">
    <property type="entry name" value="B_lectin"/>
    <property type="match status" value="1"/>
</dbReference>
<dbReference type="InterPro" id="IPR036426">
    <property type="entry name" value="Bulb-type_lectin_dom_sf"/>
</dbReference>
<evidence type="ECO:0000256" key="5">
    <source>
        <dbReference type="ARBA" id="ARBA00022679"/>
    </source>
</evidence>
<dbReference type="FunFam" id="2.90.10.10:FF:000004">
    <property type="entry name" value="G-type lectin S-receptor-like serine/threonine-protein kinase"/>
    <property type="match status" value="1"/>
</dbReference>
<evidence type="ECO:0000256" key="11">
    <source>
        <dbReference type="ARBA" id="ARBA00023180"/>
    </source>
</evidence>
<dbReference type="SUPFAM" id="SSF56112">
    <property type="entry name" value="Protein kinase-like (PK-like)"/>
    <property type="match status" value="1"/>
</dbReference>
<evidence type="ECO:0000256" key="1">
    <source>
        <dbReference type="ARBA" id="ARBA00004251"/>
    </source>
</evidence>
<evidence type="ECO:0000256" key="12">
    <source>
        <dbReference type="ARBA" id="ARBA00047899"/>
    </source>
</evidence>
<dbReference type="Pfam" id="PF01453">
    <property type="entry name" value="B_lectin"/>
    <property type="match status" value="1"/>
</dbReference>
<keyword evidence="9" id="KW-0067">ATP-binding</keyword>
<evidence type="ECO:0000256" key="6">
    <source>
        <dbReference type="ARBA" id="ARBA00022729"/>
    </source>
</evidence>
<feature type="signal peptide" evidence="15">
    <location>
        <begin position="1"/>
        <end position="24"/>
    </location>
</feature>
<keyword evidence="5" id="KW-0808">Transferase</keyword>
<proteinExistence type="predicted"/>
<dbReference type="Gene3D" id="1.10.510.10">
    <property type="entry name" value="Transferase(Phosphotransferase) domain 1"/>
    <property type="match status" value="1"/>
</dbReference>
<comment type="subcellular location">
    <subcellularLocation>
        <location evidence="1">Cell membrane</location>
        <topology evidence="1">Single-pass type I membrane protein</topology>
    </subcellularLocation>
</comment>
<comment type="catalytic activity">
    <reaction evidence="13">
        <text>L-seryl-[protein] + ATP = O-phospho-L-seryl-[protein] + ADP + H(+)</text>
        <dbReference type="Rhea" id="RHEA:17989"/>
        <dbReference type="Rhea" id="RHEA-COMP:9863"/>
        <dbReference type="Rhea" id="RHEA-COMP:11604"/>
        <dbReference type="ChEBI" id="CHEBI:15378"/>
        <dbReference type="ChEBI" id="CHEBI:29999"/>
        <dbReference type="ChEBI" id="CHEBI:30616"/>
        <dbReference type="ChEBI" id="CHEBI:83421"/>
        <dbReference type="ChEBI" id="CHEBI:456216"/>
        <dbReference type="EC" id="2.7.11.1"/>
    </reaction>
</comment>
<evidence type="ECO:0000313" key="19">
    <source>
        <dbReference type="Proteomes" id="UP000467840"/>
    </source>
</evidence>
<keyword evidence="14" id="KW-1133">Transmembrane helix</keyword>
<dbReference type="AlphaFoldDB" id="A0A6A6KDA2"/>
<evidence type="ECO:0000256" key="13">
    <source>
        <dbReference type="ARBA" id="ARBA00048679"/>
    </source>
</evidence>
<feature type="transmembrane region" description="Helical" evidence="14">
    <location>
        <begin position="198"/>
        <end position="219"/>
    </location>
</feature>
<dbReference type="GO" id="GO:0005524">
    <property type="term" value="F:ATP binding"/>
    <property type="evidence" value="ECO:0007669"/>
    <property type="project" value="UniProtKB-KW"/>
</dbReference>
<dbReference type="SUPFAM" id="SSF51110">
    <property type="entry name" value="alpha-D-mannose-specific plant lectins"/>
    <property type="match status" value="1"/>
</dbReference>
<keyword evidence="6 15" id="KW-0732">Signal</keyword>
<dbReference type="GO" id="GO:0005886">
    <property type="term" value="C:plasma membrane"/>
    <property type="evidence" value="ECO:0007669"/>
    <property type="project" value="UniProtKB-SubCell"/>
</dbReference>
<dbReference type="PROSITE" id="PS50011">
    <property type="entry name" value="PROTEIN_KINASE_DOM"/>
    <property type="match status" value="1"/>
</dbReference>
<evidence type="ECO:0000256" key="4">
    <source>
        <dbReference type="ARBA" id="ARBA00022527"/>
    </source>
</evidence>
<protein>
    <recommendedName>
        <fullName evidence="2">non-specific serine/threonine protein kinase</fullName>
        <ecNumber evidence="2">2.7.11.1</ecNumber>
    </recommendedName>
</protein>
<dbReference type="SMART" id="SM00220">
    <property type="entry name" value="S_TKc"/>
    <property type="match status" value="1"/>
</dbReference>
<dbReference type="Pfam" id="PF11883">
    <property type="entry name" value="DUF3403"/>
    <property type="match status" value="1"/>
</dbReference>
<dbReference type="PROSITE" id="PS00108">
    <property type="entry name" value="PROTEIN_KINASE_ST"/>
    <property type="match status" value="1"/>
</dbReference>
<keyword evidence="10" id="KW-1015">Disulfide bond</keyword>
<evidence type="ECO:0000256" key="14">
    <source>
        <dbReference type="SAM" id="Phobius"/>
    </source>
</evidence>
<evidence type="ECO:0000259" key="16">
    <source>
        <dbReference type="PROSITE" id="PS50011"/>
    </source>
</evidence>
<comment type="caution">
    <text evidence="18">The sequence shown here is derived from an EMBL/GenBank/DDBJ whole genome shotgun (WGS) entry which is preliminary data.</text>
</comment>
<evidence type="ECO:0000256" key="10">
    <source>
        <dbReference type="ARBA" id="ARBA00023157"/>
    </source>
</evidence>
<evidence type="ECO:0000256" key="2">
    <source>
        <dbReference type="ARBA" id="ARBA00012513"/>
    </source>
</evidence>
<dbReference type="PANTHER" id="PTHR27002:SF851">
    <property type="entry name" value="G-TYPE LECTIN S-RECEPTOR-LIKE SERINE_THREONINE-PROTEIN KINASE SD1-1"/>
    <property type="match status" value="1"/>
</dbReference>
<dbReference type="InterPro" id="IPR011009">
    <property type="entry name" value="Kinase-like_dom_sf"/>
</dbReference>
<organism evidence="18 19">
    <name type="scientific">Hevea brasiliensis</name>
    <name type="common">Para rubber tree</name>
    <name type="synonym">Siphonia brasiliensis</name>
    <dbReference type="NCBI Taxonomy" id="3981"/>
    <lineage>
        <taxon>Eukaryota</taxon>
        <taxon>Viridiplantae</taxon>
        <taxon>Streptophyta</taxon>
        <taxon>Embryophyta</taxon>
        <taxon>Tracheophyta</taxon>
        <taxon>Spermatophyta</taxon>
        <taxon>Magnoliopsida</taxon>
        <taxon>eudicotyledons</taxon>
        <taxon>Gunneridae</taxon>
        <taxon>Pentapetalae</taxon>
        <taxon>rosids</taxon>
        <taxon>fabids</taxon>
        <taxon>Malpighiales</taxon>
        <taxon>Euphorbiaceae</taxon>
        <taxon>Crotonoideae</taxon>
        <taxon>Micrandreae</taxon>
        <taxon>Hevea</taxon>
    </lineage>
</organism>
<dbReference type="FunFam" id="1.10.510.10:FF:001023">
    <property type="entry name" value="Os07g0541700 protein"/>
    <property type="match status" value="1"/>
</dbReference>
<evidence type="ECO:0000313" key="18">
    <source>
        <dbReference type="EMBL" id="KAF2285898.1"/>
    </source>
</evidence>
<keyword evidence="14" id="KW-0812">Transmembrane</keyword>
<dbReference type="EC" id="2.7.11.1" evidence="2"/>
<keyword evidence="3" id="KW-1003">Cell membrane</keyword>
<keyword evidence="11" id="KW-0325">Glycoprotein</keyword>
<dbReference type="InterPro" id="IPR008271">
    <property type="entry name" value="Ser/Thr_kinase_AS"/>
</dbReference>
<evidence type="ECO:0000259" key="17">
    <source>
        <dbReference type="PROSITE" id="PS50927"/>
    </source>
</evidence>
<accession>A0A6A6KDA2</accession>
<evidence type="ECO:0000256" key="15">
    <source>
        <dbReference type="SAM" id="SignalP"/>
    </source>
</evidence>
<dbReference type="InterPro" id="IPR001480">
    <property type="entry name" value="Bulb-type_lectin_dom"/>
</dbReference>
<keyword evidence="19" id="KW-1185">Reference proteome</keyword>
<evidence type="ECO:0000256" key="7">
    <source>
        <dbReference type="ARBA" id="ARBA00022741"/>
    </source>
</evidence>
<dbReference type="Gene3D" id="2.90.10.10">
    <property type="entry name" value="Bulb-type lectin domain"/>
    <property type="match status" value="1"/>
</dbReference>
<dbReference type="PROSITE" id="PS50927">
    <property type="entry name" value="BULB_LECTIN"/>
    <property type="match status" value="1"/>
</dbReference>
<dbReference type="GO" id="GO:0004674">
    <property type="term" value="F:protein serine/threonine kinase activity"/>
    <property type="evidence" value="ECO:0007669"/>
    <property type="project" value="UniProtKB-KW"/>
</dbReference>
<dbReference type="InterPro" id="IPR021820">
    <property type="entry name" value="S-locus_recpt_kinase_C"/>
</dbReference>
<dbReference type="Pfam" id="PF00069">
    <property type="entry name" value="Pkinase"/>
    <property type="match status" value="1"/>
</dbReference>
<feature type="chain" id="PRO_5025606940" description="non-specific serine/threonine protein kinase" evidence="15">
    <location>
        <begin position="25"/>
        <end position="459"/>
    </location>
</feature>
<feature type="domain" description="Bulb-type lectin" evidence="17">
    <location>
        <begin position="24"/>
        <end position="143"/>
    </location>
</feature>
<keyword evidence="4" id="KW-0723">Serine/threonine-protein kinase</keyword>
<dbReference type="SMART" id="SM00108">
    <property type="entry name" value="B_lectin"/>
    <property type="match status" value="1"/>
</dbReference>
<keyword evidence="7" id="KW-0547">Nucleotide-binding</keyword>
<name>A0A6A6KDA2_HEVBR</name>
<dbReference type="InterPro" id="IPR000719">
    <property type="entry name" value="Prot_kinase_dom"/>
</dbReference>
<evidence type="ECO:0000256" key="9">
    <source>
        <dbReference type="ARBA" id="ARBA00022840"/>
    </source>
</evidence>
<gene>
    <name evidence="18" type="ORF">GH714_008792</name>
</gene>
<reference evidence="18 19" key="1">
    <citation type="journal article" date="2020" name="Mol. Plant">
        <title>The Chromosome-Based Rubber Tree Genome Provides New Insights into Spurge Genome Evolution and Rubber Biosynthesis.</title>
        <authorList>
            <person name="Liu J."/>
            <person name="Shi C."/>
            <person name="Shi C.C."/>
            <person name="Li W."/>
            <person name="Zhang Q.J."/>
            <person name="Zhang Y."/>
            <person name="Li K."/>
            <person name="Lu H.F."/>
            <person name="Shi C."/>
            <person name="Zhu S.T."/>
            <person name="Xiao Z.Y."/>
            <person name="Nan H."/>
            <person name="Yue Y."/>
            <person name="Zhu X.G."/>
            <person name="Wu Y."/>
            <person name="Hong X.N."/>
            <person name="Fan G.Y."/>
            <person name="Tong Y."/>
            <person name="Zhang D."/>
            <person name="Mao C.L."/>
            <person name="Liu Y.L."/>
            <person name="Hao S.J."/>
            <person name="Liu W.Q."/>
            <person name="Lv M.Q."/>
            <person name="Zhang H.B."/>
            <person name="Liu Y."/>
            <person name="Hu-Tang G.R."/>
            <person name="Wang J.P."/>
            <person name="Wang J.H."/>
            <person name="Sun Y.H."/>
            <person name="Ni S.B."/>
            <person name="Chen W.B."/>
            <person name="Zhang X.C."/>
            <person name="Jiao Y.N."/>
            <person name="Eichler E.E."/>
            <person name="Li G.H."/>
            <person name="Liu X."/>
            <person name="Gao L.Z."/>
        </authorList>
    </citation>
    <scope>NUCLEOTIDE SEQUENCE [LARGE SCALE GENOMIC DNA]</scope>
    <source>
        <strain evidence="19">cv. GT1</strain>
        <tissue evidence="18">Leaf</tissue>
    </source>
</reference>
<evidence type="ECO:0000256" key="8">
    <source>
        <dbReference type="ARBA" id="ARBA00022777"/>
    </source>
</evidence>
<dbReference type="PANTHER" id="PTHR27002">
    <property type="entry name" value="RECEPTOR-LIKE SERINE/THREONINE-PROTEIN KINASE SD1-8"/>
    <property type="match status" value="1"/>
</dbReference>
<dbReference type="Proteomes" id="UP000467840">
    <property type="component" value="Chromosome 3"/>
</dbReference>
<keyword evidence="14" id="KW-0472">Membrane</keyword>